<dbReference type="AlphaFoldDB" id="A0A6P0GJT0"/>
<proteinExistence type="predicted"/>
<dbReference type="InterPro" id="IPR011050">
    <property type="entry name" value="Pectin_lyase_fold/virulence"/>
</dbReference>
<protein>
    <recommendedName>
        <fullName evidence="1">Right handed beta helix domain-containing protein</fullName>
    </recommendedName>
</protein>
<organism evidence="2 3">
    <name type="scientific">Geodermatophilus normandii</name>
    <dbReference type="NCBI Taxonomy" id="1137989"/>
    <lineage>
        <taxon>Bacteria</taxon>
        <taxon>Bacillati</taxon>
        <taxon>Actinomycetota</taxon>
        <taxon>Actinomycetes</taxon>
        <taxon>Geodermatophilales</taxon>
        <taxon>Geodermatophilaceae</taxon>
        <taxon>Geodermatophilus</taxon>
    </lineage>
</organism>
<accession>A0A6P0GJT0</accession>
<name>A0A6P0GJT0_9ACTN</name>
<evidence type="ECO:0000259" key="1">
    <source>
        <dbReference type="Pfam" id="PF13229"/>
    </source>
</evidence>
<sequence length="447" mass="46334">MDPSTTTRTRAPVRHRVLAAAGAGVLLFTALPAGVASAHGGGHTLRVGPGEQFTTIQAAVDRAVSGDTIRIAPGNYREAVCIEGEGLTIRGAGTGLTNIVWPDWETPADLPALTPDQQRRPCWAEQERVDGEDDPGTLADNVSALFFLDPDSEVRVSGLTTRNHPASGIVTRGARGFSVTGTSGYWHDRYGILALDSTGVRISGNHEFGLDRGTDTTPNAGTAGISVGDSDHADARISGNHVEAYDLGIFLREARGGRVAGNALSGNCIGLLLFDDVATEVPDQTRDVPSGAFRITGNLSTDNDRYCLQGRMGDQHVSGVGMQVVNADDVTIAGNVIAGNTAELPASVPFLTNPAGGLTLISLPAFNAPPGASAGPVEDVRVGGNYFRDNVALVPVGGPPPTRSVQAPVDVFVGSPMVPPLLDAGEGLEFRGNHCDASIPATICDPV</sequence>
<dbReference type="EMBL" id="JAAGWE010000028">
    <property type="protein sequence ID" value="NEM07548.1"/>
    <property type="molecule type" value="Genomic_DNA"/>
</dbReference>
<dbReference type="InterPro" id="IPR039448">
    <property type="entry name" value="Beta_helix"/>
</dbReference>
<evidence type="ECO:0000313" key="3">
    <source>
        <dbReference type="Proteomes" id="UP000471126"/>
    </source>
</evidence>
<dbReference type="Pfam" id="PF13229">
    <property type="entry name" value="Beta_helix"/>
    <property type="match status" value="1"/>
</dbReference>
<dbReference type="SUPFAM" id="SSF51126">
    <property type="entry name" value="Pectin lyase-like"/>
    <property type="match status" value="1"/>
</dbReference>
<reference evidence="2 3" key="1">
    <citation type="submission" date="2019-12" db="EMBL/GenBank/DDBJ databases">
        <title>WGS of CPCC 203550 I12A-02606.</title>
        <authorList>
            <person name="Jiang Z."/>
        </authorList>
    </citation>
    <scope>NUCLEOTIDE SEQUENCE [LARGE SCALE GENOMIC DNA]</scope>
    <source>
        <strain evidence="2 3">I12A-02606</strain>
    </source>
</reference>
<evidence type="ECO:0000313" key="2">
    <source>
        <dbReference type="EMBL" id="NEM07548.1"/>
    </source>
</evidence>
<feature type="domain" description="Right handed beta helix" evidence="1">
    <location>
        <begin position="167"/>
        <end position="341"/>
    </location>
</feature>
<dbReference type="InterPro" id="IPR012334">
    <property type="entry name" value="Pectin_lyas_fold"/>
</dbReference>
<dbReference type="Gene3D" id="2.160.20.10">
    <property type="entry name" value="Single-stranded right-handed beta-helix, Pectin lyase-like"/>
    <property type="match status" value="1"/>
</dbReference>
<gene>
    <name evidence="2" type="ORF">GCU54_16235</name>
</gene>
<comment type="caution">
    <text evidence="2">The sequence shown here is derived from an EMBL/GenBank/DDBJ whole genome shotgun (WGS) entry which is preliminary data.</text>
</comment>
<dbReference type="RefSeq" id="WP_163477638.1">
    <property type="nucleotide sequence ID" value="NZ_JAAGWE010000028.1"/>
</dbReference>
<dbReference type="Proteomes" id="UP000471126">
    <property type="component" value="Unassembled WGS sequence"/>
</dbReference>